<dbReference type="Pfam" id="PF12796">
    <property type="entry name" value="Ank_2"/>
    <property type="match status" value="2"/>
</dbReference>
<dbReference type="PRINTS" id="PR01415">
    <property type="entry name" value="ANKYRIN"/>
</dbReference>
<feature type="repeat" description="TPR" evidence="2">
    <location>
        <begin position="340"/>
        <end position="373"/>
    </location>
</feature>
<dbReference type="SMART" id="SM00028">
    <property type="entry name" value="TPR"/>
    <property type="match status" value="3"/>
</dbReference>
<reference evidence="4" key="1">
    <citation type="submission" date="2024-02" db="EMBL/GenBank/DDBJ databases">
        <authorList>
            <consortium name="ELIXIR-Norway"/>
            <consortium name="Elixir Norway"/>
        </authorList>
    </citation>
    <scope>NUCLEOTIDE SEQUENCE</scope>
</reference>
<gene>
    <name evidence="4" type="ORF">CSSPTR1EN2_LOCUS14846</name>
</gene>
<protein>
    <recommendedName>
        <fullName evidence="3">Serine/threonine-protein kinase BSK1-like TPR repeats domain-containing protein</fullName>
    </recommendedName>
</protein>
<dbReference type="Pfam" id="PF13637">
    <property type="entry name" value="Ank_4"/>
    <property type="match status" value="1"/>
</dbReference>
<name>A0ABP0UEF3_9BRYO</name>
<feature type="domain" description="Serine/threonine-protein kinase BSK1-like TPR repeats" evidence="3">
    <location>
        <begin position="335"/>
        <end position="412"/>
    </location>
</feature>
<dbReference type="SUPFAM" id="SSF48452">
    <property type="entry name" value="TPR-like"/>
    <property type="match status" value="1"/>
</dbReference>
<feature type="repeat" description="ANK" evidence="1">
    <location>
        <begin position="56"/>
        <end position="89"/>
    </location>
</feature>
<feature type="repeat" description="ANK" evidence="1">
    <location>
        <begin position="189"/>
        <end position="221"/>
    </location>
</feature>
<dbReference type="PANTHER" id="PTHR46224:SF6">
    <property type="entry name" value="ANKYRIN REPEAT FAMILY PROTEIN"/>
    <property type="match status" value="1"/>
</dbReference>
<dbReference type="InterPro" id="IPR058209">
    <property type="entry name" value="TPR_BSK1_C"/>
</dbReference>
<evidence type="ECO:0000256" key="2">
    <source>
        <dbReference type="PROSITE-ProRule" id="PRU00339"/>
    </source>
</evidence>
<dbReference type="PROSITE" id="PS50088">
    <property type="entry name" value="ANK_REPEAT"/>
    <property type="match status" value="6"/>
</dbReference>
<dbReference type="InterPro" id="IPR019734">
    <property type="entry name" value="TPR_rpt"/>
</dbReference>
<feature type="repeat" description="ANK" evidence="1">
    <location>
        <begin position="156"/>
        <end position="188"/>
    </location>
</feature>
<evidence type="ECO:0000313" key="4">
    <source>
        <dbReference type="EMBL" id="CAK9219777.1"/>
    </source>
</evidence>
<dbReference type="PROSITE" id="PS50005">
    <property type="entry name" value="TPR"/>
    <property type="match status" value="2"/>
</dbReference>
<sequence length="462" mass="49264">MPSSQDAAGALAARDKVSKLLNAARDGNLQMFKELAHAIAEGQEIGKTLSDVKDANGRGPLHFAARGGNEELCTYMIEDLKLPVDIRDNDGDTPLLHAARQGHFSTAQCLLNHGADPSATANENGPSALHHAAGTGEVELMRVLLEKGVEVDCSSDAGPPLIWAAGHEHIPAVEILLDHGANPNATTDDEVTPLLTAAAAGSSEIVELLIKKGADVNASAGGGVTPLHVAADRGDERMVDCLLAAGADPNAMDDEDAKPIHAAAAKEFRAVVERLLPLSTPDPSVADWTVDGLLAHADRLAAQEEVFNNTFMGFCGVPQSCRCKTFQGCLHIAPEKKQAALESKARGDEAFKKKDYMLAVDAYTQAIDMDPTNATILANRSLCWIRLGQAEQALTDAREARRLDPKWSKACYREGAALRLLQRFDEAADAFYTGVTLNPENKELVDAFKEAVEAGRKFHGTA</sequence>
<keyword evidence="5" id="KW-1185">Reference proteome</keyword>
<evidence type="ECO:0000313" key="5">
    <source>
        <dbReference type="Proteomes" id="UP001497512"/>
    </source>
</evidence>
<dbReference type="SUPFAM" id="SSF48403">
    <property type="entry name" value="Ankyrin repeat"/>
    <property type="match status" value="1"/>
</dbReference>
<dbReference type="PANTHER" id="PTHR46224">
    <property type="entry name" value="ANKYRIN REPEAT FAMILY PROTEIN"/>
    <property type="match status" value="1"/>
</dbReference>
<feature type="repeat" description="ANK" evidence="1">
    <location>
        <begin position="222"/>
        <end position="254"/>
    </location>
</feature>
<dbReference type="InterPro" id="IPR011990">
    <property type="entry name" value="TPR-like_helical_dom_sf"/>
</dbReference>
<keyword evidence="2" id="KW-0802">TPR repeat</keyword>
<dbReference type="SMART" id="SM00248">
    <property type="entry name" value="ANK"/>
    <property type="match status" value="7"/>
</dbReference>
<dbReference type="Pfam" id="PF25575">
    <property type="entry name" value="TPR_BSK1_C"/>
    <property type="match status" value="1"/>
</dbReference>
<dbReference type="InterPro" id="IPR002110">
    <property type="entry name" value="Ankyrin_rpt"/>
</dbReference>
<organism evidence="4 5">
    <name type="scientific">Sphagnum troendelagicum</name>
    <dbReference type="NCBI Taxonomy" id="128251"/>
    <lineage>
        <taxon>Eukaryota</taxon>
        <taxon>Viridiplantae</taxon>
        <taxon>Streptophyta</taxon>
        <taxon>Embryophyta</taxon>
        <taxon>Bryophyta</taxon>
        <taxon>Sphagnophytina</taxon>
        <taxon>Sphagnopsida</taxon>
        <taxon>Sphagnales</taxon>
        <taxon>Sphagnaceae</taxon>
        <taxon>Sphagnum</taxon>
    </lineage>
</organism>
<dbReference type="Proteomes" id="UP001497512">
    <property type="component" value="Chromosome 3"/>
</dbReference>
<dbReference type="Gene3D" id="1.25.40.10">
    <property type="entry name" value="Tetratricopeptide repeat domain"/>
    <property type="match status" value="1"/>
</dbReference>
<feature type="repeat" description="ANK" evidence="1">
    <location>
        <begin position="90"/>
        <end position="122"/>
    </location>
</feature>
<dbReference type="EMBL" id="OZ019895">
    <property type="protein sequence ID" value="CAK9219777.1"/>
    <property type="molecule type" value="Genomic_DNA"/>
</dbReference>
<proteinExistence type="predicted"/>
<feature type="repeat" description="ANK" evidence="1">
    <location>
        <begin position="124"/>
        <end position="156"/>
    </location>
</feature>
<dbReference type="PROSITE" id="PS50297">
    <property type="entry name" value="ANK_REP_REGION"/>
    <property type="match status" value="5"/>
</dbReference>
<evidence type="ECO:0000256" key="1">
    <source>
        <dbReference type="PROSITE-ProRule" id="PRU00023"/>
    </source>
</evidence>
<evidence type="ECO:0000259" key="3">
    <source>
        <dbReference type="Pfam" id="PF25575"/>
    </source>
</evidence>
<dbReference type="Gene3D" id="1.25.40.20">
    <property type="entry name" value="Ankyrin repeat-containing domain"/>
    <property type="match status" value="3"/>
</dbReference>
<dbReference type="InterPro" id="IPR036770">
    <property type="entry name" value="Ankyrin_rpt-contain_sf"/>
</dbReference>
<keyword evidence="1" id="KW-0040">ANK repeat</keyword>
<accession>A0ABP0UEF3</accession>
<feature type="repeat" description="TPR" evidence="2">
    <location>
        <begin position="408"/>
        <end position="441"/>
    </location>
</feature>
<dbReference type="InterPro" id="IPR051616">
    <property type="entry name" value="Cul2-RING_E3_ligase_SR"/>
</dbReference>